<dbReference type="Pfam" id="PF12840">
    <property type="entry name" value="HTH_20"/>
    <property type="match status" value="1"/>
</dbReference>
<dbReference type="InterPro" id="IPR051011">
    <property type="entry name" value="Metal_resp_trans_reg"/>
</dbReference>
<dbReference type="CDD" id="cd00090">
    <property type="entry name" value="HTH_ARSR"/>
    <property type="match status" value="1"/>
</dbReference>
<dbReference type="PANTHER" id="PTHR43132:SF8">
    <property type="entry name" value="HTH-TYPE TRANSCRIPTIONAL REGULATOR KMTR"/>
    <property type="match status" value="1"/>
</dbReference>
<dbReference type="Proteomes" id="UP000194761">
    <property type="component" value="Unassembled WGS sequence"/>
</dbReference>
<dbReference type="InterPro" id="IPR036388">
    <property type="entry name" value="WH-like_DNA-bd_sf"/>
</dbReference>
<protein>
    <submittedName>
        <fullName evidence="1">Transcriptional regulator</fullName>
    </submittedName>
</protein>
<gene>
    <name evidence="1" type="ORF">CA984_02650</name>
</gene>
<dbReference type="AlphaFoldDB" id="A0A243RWM8"/>
<reference evidence="1 2" key="1">
    <citation type="submission" date="2017-05" db="EMBL/GenBank/DDBJ databases">
        <title>Biotechnological potential of actinobacteria isolated from South African environments.</title>
        <authorList>
            <person name="Le Roes-Hill M."/>
            <person name="Prins A."/>
            <person name="Durrell K.A."/>
        </authorList>
    </citation>
    <scope>NUCLEOTIDE SEQUENCE [LARGE SCALE GENOMIC DNA]</scope>
    <source>
        <strain evidence="1">M26</strain>
    </source>
</reference>
<dbReference type="InterPro" id="IPR036390">
    <property type="entry name" value="WH_DNA-bd_sf"/>
</dbReference>
<dbReference type="InterPro" id="IPR011991">
    <property type="entry name" value="ArsR-like_HTH"/>
</dbReference>
<comment type="caution">
    <text evidence="1">The sequence shown here is derived from an EMBL/GenBank/DDBJ whole genome shotgun (WGS) entry which is preliminary data.</text>
</comment>
<dbReference type="EMBL" id="NGFP01000006">
    <property type="protein sequence ID" value="OUC99617.1"/>
    <property type="molecule type" value="Genomic_DNA"/>
</dbReference>
<evidence type="ECO:0000313" key="2">
    <source>
        <dbReference type="Proteomes" id="UP000194761"/>
    </source>
</evidence>
<evidence type="ECO:0000313" key="1">
    <source>
        <dbReference type="EMBL" id="OUC99617.1"/>
    </source>
</evidence>
<proteinExistence type="predicted"/>
<sequence length="323" mass="34658">MLRIHFTPADLRQITLAPGPTPLWETVVSVHRLRVPATVGPQLRFGLESWEREVRGSLRARAGVMLDLIPREDFLPGFLLQPSAGDLAEGLDLVMHASNAQISAGLRLLATHQEASRWSQELAADAPGAREVLRRDLKRYFTSSLASRWPRVQAGGVADRALRSETLLRGGVDALLATLVPQWSWQEPTLHIPFPRPWDVDLGGRGLLLVPSYFILGALLMPRPGKSTVLAYPVYRGDQPTCATDTLGPLLGRTRAAVLAVLRAPATTTAVAERVGVSIASASQHATVLRGAGLVSTTRMGGAVLHVLTPLGSALLQGDATAT</sequence>
<name>A0A243RWM8_9ACTN</name>
<organism evidence="1 2">
    <name type="scientific">Streptosporangium minutum</name>
    <dbReference type="NCBI Taxonomy" id="569862"/>
    <lineage>
        <taxon>Bacteria</taxon>
        <taxon>Bacillati</taxon>
        <taxon>Actinomycetota</taxon>
        <taxon>Actinomycetes</taxon>
        <taxon>Streptosporangiales</taxon>
        <taxon>Streptosporangiaceae</taxon>
        <taxon>Streptosporangium</taxon>
    </lineage>
</organism>
<dbReference type="PANTHER" id="PTHR43132">
    <property type="entry name" value="ARSENICAL RESISTANCE OPERON REPRESSOR ARSR-RELATED"/>
    <property type="match status" value="1"/>
</dbReference>
<dbReference type="RefSeq" id="WP_086567623.1">
    <property type="nucleotide sequence ID" value="NZ_NGFP01000006.1"/>
</dbReference>
<dbReference type="Gene3D" id="1.10.10.10">
    <property type="entry name" value="Winged helix-like DNA-binding domain superfamily/Winged helix DNA-binding domain"/>
    <property type="match status" value="1"/>
</dbReference>
<dbReference type="SUPFAM" id="SSF46785">
    <property type="entry name" value="Winged helix' DNA-binding domain"/>
    <property type="match status" value="1"/>
</dbReference>
<accession>A0A243RWM8</accession>
<keyword evidence="2" id="KW-1185">Reference proteome</keyword>